<keyword evidence="3" id="KW-1185">Reference proteome</keyword>
<dbReference type="PANTHER" id="PTHR38593:SF1">
    <property type="entry name" value="BLR2558 PROTEIN"/>
    <property type="match status" value="1"/>
</dbReference>
<evidence type="ECO:0000313" key="2">
    <source>
        <dbReference type="EMBL" id="MFC3713806.1"/>
    </source>
</evidence>
<dbReference type="PANTHER" id="PTHR38593">
    <property type="entry name" value="BLR2558 PROTEIN"/>
    <property type="match status" value="1"/>
</dbReference>
<gene>
    <name evidence="2" type="ORF">ACFOMD_14615</name>
</gene>
<evidence type="ECO:0000313" key="3">
    <source>
        <dbReference type="Proteomes" id="UP001595615"/>
    </source>
</evidence>
<sequence>MTRFLIPMTAMLALAACGEGDRTPEQRAEAPAPTAAEMGTAPMAAAPIAAATTAGGYASALALGDLFEIESSKLALEKSNSPEVKKFAQMMVDAHTKSGADLRASYSSAGGSEALPNMLDSRRAGEVEALRGKTALEFDTAYLDAQTKAHEEVVKLHKDFIKEGETGALKAFAATQVPTAEAHLALVKKLDKTGADEPASNPPQ</sequence>
<accession>A0ABV7XCC5</accession>
<name>A0ABV7XCC5_9SPHN</name>
<evidence type="ECO:0000259" key="1">
    <source>
        <dbReference type="Pfam" id="PF13628"/>
    </source>
</evidence>
<dbReference type="RefSeq" id="WP_380862660.1">
    <property type="nucleotide sequence ID" value="NZ_JBHRXV010000011.1"/>
</dbReference>
<protein>
    <submittedName>
        <fullName evidence="2">DUF4142 domain-containing protein</fullName>
    </submittedName>
</protein>
<organism evidence="2 3">
    <name type="scientific">Sphingoaurantiacus capsulatus</name>
    <dbReference type="NCBI Taxonomy" id="1771310"/>
    <lineage>
        <taxon>Bacteria</taxon>
        <taxon>Pseudomonadati</taxon>
        <taxon>Pseudomonadota</taxon>
        <taxon>Alphaproteobacteria</taxon>
        <taxon>Sphingomonadales</taxon>
        <taxon>Sphingosinicellaceae</taxon>
        <taxon>Sphingoaurantiacus</taxon>
    </lineage>
</organism>
<dbReference type="EMBL" id="JBHRXV010000011">
    <property type="protein sequence ID" value="MFC3713806.1"/>
    <property type="molecule type" value="Genomic_DNA"/>
</dbReference>
<feature type="domain" description="DUF4142" evidence="1">
    <location>
        <begin position="57"/>
        <end position="190"/>
    </location>
</feature>
<comment type="caution">
    <text evidence="2">The sequence shown here is derived from an EMBL/GenBank/DDBJ whole genome shotgun (WGS) entry which is preliminary data.</text>
</comment>
<dbReference type="Gene3D" id="1.20.1260.10">
    <property type="match status" value="1"/>
</dbReference>
<proteinExistence type="predicted"/>
<reference evidence="3" key="1">
    <citation type="journal article" date="2019" name="Int. J. Syst. Evol. Microbiol.">
        <title>The Global Catalogue of Microorganisms (GCM) 10K type strain sequencing project: providing services to taxonomists for standard genome sequencing and annotation.</title>
        <authorList>
            <consortium name="The Broad Institute Genomics Platform"/>
            <consortium name="The Broad Institute Genome Sequencing Center for Infectious Disease"/>
            <person name="Wu L."/>
            <person name="Ma J."/>
        </authorList>
    </citation>
    <scope>NUCLEOTIDE SEQUENCE [LARGE SCALE GENOMIC DNA]</scope>
    <source>
        <strain evidence="3">KCTC 42644</strain>
    </source>
</reference>
<dbReference type="PROSITE" id="PS51257">
    <property type="entry name" value="PROKAR_LIPOPROTEIN"/>
    <property type="match status" value="1"/>
</dbReference>
<dbReference type="InterPro" id="IPR025419">
    <property type="entry name" value="DUF4142"/>
</dbReference>
<dbReference type="Proteomes" id="UP001595615">
    <property type="component" value="Unassembled WGS sequence"/>
</dbReference>
<dbReference type="Pfam" id="PF13628">
    <property type="entry name" value="DUF4142"/>
    <property type="match status" value="1"/>
</dbReference>
<dbReference type="InterPro" id="IPR012347">
    <property type="entry name" value="Ferritin-like"/>
</dbReference>